<dbReference type="Gene3D" id="3.40.50.720">
    <property type="entry name" value="NAD(P)-binding Rossmann-like Domain"/>
    <property type="match status" value="1"/>
</dbReference>
<comment type="similarity">
    <text evidence="1">Belongs to the short-chain dehydrogenases/reductases (SDR) family.</text>
</comment>
<dbReference type="PANTHER" id="PTHR42879:SF2">
    <property type="entry name" value="3-OXOACYL-[ACYL-CARRIER-PROTEIN] REDUCTASE FABG"/>
    <property type="match status" value="1"/>
</dbReference>
<dbReference type="InterPro" id="IPR020904">
    <property type="entry name" value="Sc_DH/Rdtase_CS"/>
</dbReference>
<dbReference type="PRINTS" id="PR00080">
    <property type="entry name" value="SDRFAMILY"/>
</dbReference>
<dbReference type="NCBIfam" id="NF005559">
    <property type="entry name" value="PRK07231.1"/>
    <property type="match status" value="1"/>
</dbReference>
<dbReference type="Pfam" id="PF13561">
    <property type="entry name" value="adh_short_C2"/>
    <property type="match status" value="1"/>
</dbReference>
<dbReference type="NCBIfam" id="NF009466">
    <property type="entry name" value="PRK12826.1-2"/>
    <property type="match status" value="1"/>
</dbReference>
<dbReference type="InterPro" id="IPR050259">
    <property type="entry name" value="SDR"/>
</dbReference>
<dbReference type="InterPro" id="IPR036291">
    <property type="entry name" value="NAD(P)-bd_dom_sf"/>
</dbReference>
<dbReference type="SMART" id="SM00822">
    <property type="entry name" value="PKS_KR"/>
    <property type="match status" value="1"/>
</dbReference>
<dbReference type="InterPro" id="IPR002347">
    <property type="entry name" value="SDR_fam"/>
</dbReference>
<evidence type="ECO:0000313" key="4">
    <source>
        <dbReference type="Proteomes" id="UP000642819"/>
    </source>
</evidence>
<accession>A0ABQ3GCZ5</accession>
<dbReference type="PROSITE" id="PS00061">
    <property type="entry name" value="ADH_SHORT"/>
    <property type="match status" value="1"/>
</dbReference>
<protein>
    <submittedName>
        <fullName evidence="3">D-threitol dehydrogenase</fullName>
    </submittedName>
</protein>
<gene>
    <name evidence="3" type="primary">dthD</name>
    <name evidence="3" type="ORF">GCM10008096_02230</name>
</gene>
<dbReference type="PRINTS" id="PR00081">
    <property type="entry name" value="GDHRDH"/>
</dbReference>
<sequence length="253" mass="25925">MLMSLFDLTGRTALVTGGASGLGKAIARTLAGQGAAVVLADVDAAQLEAAAGEFAADGHEVQTIAMDVTDRDAVTAAVDTLAERVGRIDILVNSAGIALLDPVEEVPDGHWDKVVGINLTGTFAVCRAVAAHMKRAGYGRIVNIASQAAHVALEHHAAYAASKSGLFGLTRSLAGELGPHGVTANTLSPTVVLTDLGRKAWSGPRGDAHKAQIPTRRFAEPQEIAAAALYLASAEAAMVNGTDLRIDGGFTIT</sequence>
<dbReference type="CDD" id="cd05233">
    <property type="entry name" value="SDR_c"/>
    <property type="match status" value="1"/>
</dbReference>
<dbReference type="Proteomes" id="UP000642819">
    <property type="component" value="Unassembled WGS sequence"/>
</dbReference>
<dbReference type="SUPFAM" id="SSF51735">
    <property type="entry name" value="NAD(P)-binding Rossmann-fold domains"/>
    <property type="match status" value="1"/>
</dbReference>
<keyword evidence="4" id="KW-1185">Reference proteome</keyword>
<organism evidence="3 4">
    <name type="scientific">Zhihengliuella salsuginis</name>
    <dbReference type="NCBI Taxonomy" id="578222"/>
    <lineage>
        <taxon>Bacteria</taxon>
        <taxon>Bacillati</taxon>
        <taxon>Actinomycetota</taxon>
        <taxon>Actinomycetes</taxon>
        <taxon>Micrococcales</taxon>
        <taxon>Micrococcaceae</taxon>
        <taxon>Zhihengliuella</taxon>
    </lineage>
</organism>
<dbReference type="EMBL" id="BMXK01000001">
    <property type="protein sequence ID" value="GHC99751.1"/>
    <property type="molecule type" value="Genomic_DNA"/>
</dbReference>
<reference evidence="4" key="1">
    <citation type="journal article" date="2019" name="Int. J. Syst. Evol. Microbiol.">
        <title>The Global Catalogue of Microorganisms (GCM) 10K type strain sequencing project: providing services to taxonomists for standard genome sequencing and annotation.</title>
        <authorList>
            <consortium name="The Broad Institute Genomics Platform"/>
            <consortium name="The Broad Institute Genome Sequencing Center for Infectious Disease"/>
            <person name="Wu L."/>
            <person name="Ma J."/>
        </authorList>
    </citation>
    <scope>NUCLEOTIDE SEQUENCE [LARGE SCALE GENOMIC DNA]</scope>
    <source>
        <strain evidence="4">KCTC 19466</strain>
    </source>
</reference>
<comment type="caution">
    <text evidence="3">The sequence shown here is derived from an EMBL/GenBank/DDBJ whole genome shotgun (WGS) entry which is preliminary data.</text>
</comment>
<dbReference type="NCBIfam" id="NF005309">
    <property type="entry name" value="PRK06841.1"/>
    <property type="match status" value="1"/>
</dbReference>
<evidence type="ECO:0000313" key="3">
    <source>
        <dbReference type="EMBL" id="GHC99751.1"/>
    </source>
</evidence>
<proteinExistence type="inferred from homology"/>
<evidence type="ECO:0000256" key="1">
    <source>
        <dbReference type="ARBA" id="ARBA00006484"/>
    </source>
</evidence>
<feature type="domain" description="Ketoreductase" evidence="2">
    <location>
        <begin position="11"/>
        <end position="190"/>
    </location>
</feature>
<evidence type="ECO:0000259" key="2">
    <source>
        <dbReference type="SMART" id="SM00822"/>
    </source>
</evidence>
<name>A0ABQ3GCZ5_9MICC</name>
<dbReference type="PANTHER" id="PTHR42879">
    <property type="entry name" value="3-OXOACYL-(ACYL-CARRIER-PROTEIN) REDUCTASE"/>
    <property type="match status" value="1"/>
</dbReference>
<dbReference type="InterPro" id="IPR057326">
    <property type="entry name" value="KR_dom"/>
</dbReference>